<accession>A0AAF3EI41</accession>
<dbReference type="Proteomes" id="UP000887575">
    <property type="component" value="Unassembled WGS sequence"/>
</dbReference>
<keyword evidence="2" id="KW-1185">Reference proteome</keyword>
<organism evidence="2 3">
    <name type="scientific">Mesorhabditis belari</name>
    <dbReference type="NCBI Taxonomy" id="2138241"/>
    <lineage>
        <taxon>Eukaryota</taxon>
        <taxon>Metazoa</taxon>
        <taxon>Ecdysozoa</taxon>
        <taxon>Nematoda</taxon>
        <taxon>Chromadorea</taxon>
        <taxon>Rhabditida</taxon>
        <taxon>Rhabditina</taxon>
        <taxon>Rhabditomorpha</taxon>
        <taxon>Rhabditoidea</taxon>
        <taxon>Rhabditidae</taxon>
        <taxon>Mesorhabditinae</taxon>
        <taxon>Mesorhabditis</taxon>
    </lineage>
</organism>
<feature type="region of interest" description="Disordered" evidence="1">
    <location>
        <begin position="1"/>
        <end position="69"/>
    </location>
</feature>
<protein>
    <submittedName>
        <fullName evidence="3">Uncharacterized protein</fullName>
    </submittedName>
</protein>
<evidence type="ECO:0000256" key="1">
    <source>
        <dbReference type="SAM" id="MobiDB-lite"/>
    </source>
</evidence>
<evidence type="ECO:0000313" key="2">
    <source>
        <dbReference type="Proteomes" id="UP000887575"/>
    </source>
</evidence>
<name>A0AAF3EI41_9BILA</name>
<evidence type="ECO:0000313" key="3">
    <source>
        <dbReference type="WBParaSite" id="MBELARI_LOCUS13499"/>
    </source>
</evidence>
<feature type="compositionally biased region" description="Basic and acidic residues" evidence="1">
    <location>
        <begin position="36"/>
        <end position="56"/>
    </location>
</feature>
<proteinExistence type="predicted"/>
<sequence>MNELIDRIAPPIISLSTPTPHSSLPEIVDENLVSEHSLDPDYEEFPKPQEADRPDEPDFPEPSQILQPASPKPLLTKVFLPGPGPVKGSRKSQLSLSFPRACCIPQPQLCCQPPPPISCCPPPPPCCSQPVIPPCQRACPSCPCRRRMVLAIRRLKRQSLFGSCQQCSLSGEPYRAFEIQGGSTNCAARFPGFRPAKRSPADDVLKFLVCIREIYKFYFI</sequence>
<dbReference type="AlphaFoldDB" id="A0AAF3EI41"/>
<feature type="compositionally biased region" description="Low complexity" evidence="1">
    <location>
        <begin position="10"/>
        <end position="25"/>
    </location>
</feature>
<dbReference type="WBParaSite" id="MBELARI_LOCUS13499">
    <property type="protein sequence ID" value="MBELARI_LOCUS13499"/>
    <property type="gene ID" value="MBELARI_LOCUS13499"/>
</dbReference>
<reference evidence="3" key="1">
    <citation type="submission" date="2024-02" db="UniProtKB">
        <authorList>
            <consortium name="WormBaseParasite"/>
        </authorList>
    </citation>
    <scope>IDENTIFICATION</scope>
</reference>